<dbReference type="PROSITE" id="PS50181">
    <property type="entry name" value="FBOX"/>
    <property type="match status" value="1"/>
</dbReference>
<evidence type="ECO:0000256" key="1">
    <source>
        <dbReference type="ARBA" id="ARBA00022786"/>
    </source>
</evidence>
<evidence type="ECO:0000313" key="4">
    <source>
        <dbReference type="Proteomes" id="UP001175271"/>
    </source>
</evidence>
<dbReference type="Gene3D" id="1.20.1280.50">
    <property type="match status" value="1"/>
</dbReference>
<evidence type="ECO:0000259" key="2">
    <source>
        <dbReference type="PROSITE" id="PS50181"/>
    </source>
</evidence>
<keyword evidence="4" id="KW-1185">Reference proteome</keyword>
<dbReference type="EMBL" id="JAUCMV010000003">
    <property type="protein sequence ID" value="KAK0411433.1"/>
    <property type="molecule type" value="Genomic_DNA"/>
</dbReference>
<dbReference type="SUPFAM" id="SSF52047">
    <property type="entry name" value="RNI-like"/>
    <property type="match status" value="1"/>
</dbReference>
<proteinExistence type="predicted"/>
<dbReference type="SMART" id="SM00256">
    <property type="entry name" value="FBOX"/>
    <property type="match status" value="1"/>
</dbReference>
<dbReference type="PANTHER" id="PTHR13318:SF190">
    <property type="entry name" value="PARTNER OF PAIRED, ISOFORM B"/>
    <property type="match status" value="1"/>
</dbReference>
<organism evidence="3 4">
    <name type="scientific">Steinernema hermaphroditum</name>
    <dbReference type="NCBI Taxonomy" id="289476"/>
    <lineage>
        <taxon>Eukaryota</taxon>
        <taxon>Metazoa</taxon>
        <taxon>Ecdysozoa</taxon>
        <taxon>Nematoda</taxon>
        <taxon>Chromadorea</taxon>
        <taxon>Rhabditida</taxon>
        <taxon>Tylenchina</taxon>
        <taxon>Panagrolaimomorpha</taxon>
        <taxon>Strongyloidoidea</taxon>
        <taxon>Steinernematidae</taxon>
        <taxon>Steinernema</taxon>
    </lineage>
</organism>
<dbReference type="InterPro" id="IPR032675">
    <property type="entry name" value="LRR_dom_sf"/>
</dbReference>
<dbReference type="GO" id="GO:0031146">
    <property type="term" value="P:SCF-dependent proteasomal ubiquitin-dependent protein catabolic process"/>
    <property type="evidence" value="ECO:0007669"/>
    <property type="project" value="TreeGrafter"/>
</dbReference>
<reference evidence="3" key="1">
    <citation type="submission" date="2023-06" db="EMBL/GenBank/DDBJ databases">
        <title>Genomic analysis of the entomopathogenic nematode Steinernema hermaphroditum.</title>
        <authorList>
            <person name="Schwarz E.M."/>
            <person name="Heppert J.K."/>
            <person name="Baniya A."/>
            <person name="Schwartz H.T."/>
            <person name="Tan C.-H."/>
            <person name="Antoshechkin I."/>
            <person name="Sternberg P.W."/>
            <person name="Goodrich-Blair H."/>
            <person name="Dillman A.R."/>
        </authorList>
    </citation>
    <scope>NUCLEOTIDE SEQUENCE</scope>
    <source>
        <strain evidence="3">PS9179</strain>
        <tissue evidence="3">Whole animal</tissue>
    </source>
</reference>
<dbReference type="Pfam" id="PF12937">
    <property type="entry name" value="F-box-like"/>
    <property type="match status" value="1"/>
</dbReference>
<dbReference type="AlphaFoldDB" id="A0AA39HV27"/>
<dbReference type="Proteomes" id="UP001175271">
    <property type="component" value="Unassembled WGS sequence"/>
</dbReference>
<dbReference type="GO" id="GO:0019005">
    <property type="term" value="C:SCF ubiquitin ligase complex"/>
    <property type="evidence" value="ECO:0007669"/>
    <property type="project" value="TreeGrafter"/>
</dbReference>
<feature type="domain" description="F-box" evidence="2">
    <location>
        <begin position="14"/>
        <end position="68"/>
    </location>
</feature>
<dbReference type="InterPro" id="IPR001810">
    <property type="entry name" value="F-box_dom"/>
</dbReference>
<comment type="caution">
    <text evidence="3">The sequence shown here is derived from an EMBL/GenBank/DDBJ whole genome shotgun (WGS) entry which is preliminary data.</text>
</comment>
<dbReference type="SMART" id="SM00367">
    <property type="entry name" value="LRR_CC"/>
    <property type="match status" value="6"/>
</dbReference>
<dbReference type="PANTHER" id="PTHR13318">
    <property type="entry name" value="PARTNER OF PAIRED, ISOFORM B-RELATED"/>
    <property type="match status" value="1"/>
</dbReference>
<gene>
    <name evidence="3" type="ORF">QR680_005652</name>
</gene>
<dbReference type="InterPro" id="IPR057207">
    <property type="entry name" value="FBXL15_LRR"/>
</dbReference>
<keyword evidence="1" id="KW-0833">Ubl conjugation pathway</keyword>
<accession>A0AA39HV27</accession>
<evidence type="ECO:0000313" key="3">
    <source>
        <dbReference type="EMBL" id="KAK0411433.1"/>
    </source>
</evidence>
<dbReference type="InterPro" id="IPR006553">
    <property type="entry name" value="Leu-rich_rpt_Cys-con_subtyp"/>
</dbReference>
<dbReference type="SUPFAM" id="SSF81383">
    <property type="entry name" value="F-box domain"/>
    <property type="match status" value="1"/>
</dbReference>
<dbReference type="Pfam" id="PF25372">
    <property type="entry name" value="DUF7885"/>
    <property type="match status" value="1"/>
</dbReference>
<protein>
    <recommendedName>
        <fullName evidence="2">F-box domain-containing protein</fullName>
    </recommendedName>
</protein>
<dbReference type="Gene3D" id="3.80.10.10">
    <property type="entry name" value="Ribonuclease Inhibitor"/>
    <property type="match status" value="2"/>
</dbReference>
<dbReference type="InterPro" id="IPR036047">
    <property type="entry name" value="F-box-like_dom_sf"/>
</dbReference>
<name>A0AA39HV27_9BILA</name>
<dbReference type="CDD" id="cd09917">
    <property type="entry name" value="F-box_SF"/>
    <property type="match status" value="1"/>
</dbReference>
<sequence>MLSPPQKRLVISGRLQMERLPVECLLSIFQWLPLHQKLLLERVCRTWRSLLLRPASHSATLSADFGELLPNCCSQEAFEAAVEGVLRRSGIHIRCLSFGARWFRISRKVVDSVEQTCTRLHHLDLSASIIDADLGPFIASRGRHLVAMSLEDSSWTNTEDTLGMTEMFEKFQALRSLNLRGVPSPKGLGGLPSSLRCVDLSAVQSLSSKDLSDFLRAHENLVDLRLNPLPVGSVDVVEAIGDLRLLETLDFGCASAPTPPSALPLTAFARLSHLRTLRIAFCNSLDSSSLRILSASLKNLHVLEIKKCPLVDDFSSLRNFSNLRTLALSDADIRDANLVDVAYHKTLRHLTVSGCPGVSSLSIKTLIRECPLVELHLEKCENIGDETPKTLAASALPMTSISLKGCTAITSTGVGSIALMKHLDKIQELDLSDNWNVDDTALIRIYTSLWLRMTPRAEKITAMRVDVSRTGISRSIEENVGDLIDLVF</sequence>